<protein>
    <recommendedName>
        <fullName evidence="4">POTRA domain-containing protein</fullName>
    </recommendedName>
</protein>
<evidence type="ECO:0000313" key="2">
    <source>
        <dbReference type="EMBL" id="GMR39726.1"/>
    </source>
</evidence>
<keyword evidence="3" id="KW-1185">Reference proteome</keyword>
<comment type="caution">
    <text evidence="2">The sequence shown here is derived from an EMBL/GenBank/DDBJ whole genome shotgun (WGS) entry which is preliminary data.</text>
</comment>
<evidence type="ECO:0000256" key="1">
    <source>
        <dbReference type="SAM" id="SignalP"/>
    </source>
</evidence>
<evidence type="ECO:0000313" key="3">
    <source>
        <dbReference type="Proteomes" id="UP001328107"/>
    </source>
</evidence>
<keyword evidence="1" id="KW-0732">Signal</keyword>
<accession>A0AAN5CF88</accession>
<feature type="non-terminal residue" evidence="2">
    <location>
        <position position="1"/>
    </location>
</feature>
<dbReference type="Proteomes" id="UP001328107">
    <property type="component" value="Unassembled WGS sequence"/>
</dbReference>
<proteinExistence type="predicted"/>
<organism evidence="2 3">
    <name type="scientific">Pristionchus mayeri</name>
    <dbReference type="NCBI Taxonomy" id="1317129"/>
    <lineage>
        <taxon>Eukaryota</taxon>
        <taxon>Metazoa</taxon>
        <taxon>Ecdysozoa</taxon>
        <taxon>Nematoda</taxon>
        <taxon>Chromadorea</taxon>
        <taxon>Rhabditida</taxon>
        <taxon>Rhabditina</taxon>
        <taxon>Diplogasteromorpha</taxon>
        <taxon>Diplogasteroidea</taxon>
        <taxon>Neodiplogasteridae</taxon>
        <taxon>Pristionchus</taxon>
    </lineage>
</organism>
<feature type="signal peptide" evidence="1">
    <location>
        <begin position="1"/>
        <end position="21"/>
    </location>
</feature>
<dbReference type="EMBL" id="BTRK01000003">
    <property type="protein sequence ID" value="GMR39726.1"/>
    <property type="molecule type" value="Genomic_DNA"/>
</dbReference>
<dbReference type="AlphaFoldDB" id="A0AAN5CF88"/>
<sequence length="151" mass="16995">DQLIMAALLLTMLIAANAGRADSESAPRLVLAQVVVNAEITVAELEIDRNITLIDRLFTTKILGDELRDRYTNLGLLPKIEKRSGKSYDVYIRSSGSRTAGLAAIYLSKSFEGQQRGMAWPFRLPRVYQPTEKEADKLRFLSNKYMFSHLS</sequence>
<reference evidence="3" key="1">
    <citation type="submission" date="2022-10" db="EMBL/GenBank/DDBJ databases">
        <title>Genome assembly of Pristionchus species.</title>
        <authorList>
            <person name="Yoshida K."/>
            <person name="Sommer R.J."/>
        </authorList>
    </citation>
    <scope>NUCLEOTIDE SEQUENCE [LARGE SCALE GENOMIC DNA]</scope>
    <source>
        <strain evidence="3">RS5460</strain>
    </source>
</reference>
<evidence type="ECO:0008006" key="4">
    <source>
        <dbReference type="Google" id="ProtNLM"/>
    </source>
</evidence>
<feature type="chain" id="PRO_5042903000" description="POTRA domain-containing protein" evidence="1">
    <location>
        <begin position="22"/>
        <end position="151"/>
    </location>
</feature>
<gene>
    <name evidence="2" type="ORF">PMAYCL1PPCAC_09921</name>
</gene>
<name>A0AAN5CF88_9BILA</name>